<dbReference type="Proteomes" id="UP000644610">
    <property type="component" value="Unassembled WGS sequence"/>
</dbReference>
<name>A0A8J3UMU4_9ACTN</name>
<comment type="caution">
    <text evidence="2">The sequence shown here is derived from an EMBL/GenBank/DDBJ whole genome shotgun (WGS) entry which is preliminary data.</text>
</comment>
<evidence type="ECO:0000313" key="3">
    <source>
        <dbReference type="Proteomes" id="UP000644610"/>
    </source>
</evidence>
<reference evidence="2" key="1">
    <citation type="submission" date="2021-01" db="EMBL/GenBank/DDBJ databases">
        <title>Whole genome shotgun sequence of Planotetraspora silvatica NBRC 100141.</title>
        <authorList>
            <person name="Komaki H."/>
            <person name="Tamura T."/>
        </authorList>
    </citation>
    <scope>NUCLEOTIDE SEQUENCE</scope>
    <source>
        <strain evidence="2">NBRC 100141</strain>
    </source>
</reference>
<feature type="region of interest" description="Disordered" evidence="1">
    <location>
        <begin position="1"/>
        <end position="36"/>
    </location>
</feature>
<protein>
    <submittedName>
        <fullName evidence="2">Uncharacterized protein</fullName>
    </submittedName>
</protein>
<keyword evidence="3" id="KW-1185">Reference proteome</keyword>
<sequence>MPEPYLIDGREPAPSAKELTQTASRGPDNRKLQVKATQSVEPGWLLAAEPAPVDRTAAASPARPNMAPVVQS</sequence>
<accession>A0A8J3UMU4</accession>
<organism evidence="2 3">
    <name type="scientific">Planotetraspora silvatica</name>
    <dbReference type="NCBI Taxonomy" id="234614"/>
    <lineage>
        <taxon>Bacteria</taxon>
        <taxon>Bacillati</taxon>
        <taxon>Actinomycetota</taxon>
        <taxon>Actinomycetes</taxon>
        <taxon>Streptosporangiales</taxon>
        <taxon>Streptosporangiaceae</taxon>
        <taxon>Planotetraspora</taxon>
    </lineage>
</organism>
<dbReference type="AlphaFoldDB" id="A0A8J3UMU4"/>
<proteinExistence type="predicted"/>
<dbReference type="EMBL" id="BOOQ01000036">
    <property type="protein sequence ID" value="GII48838.1"/>
    <property type="molecule type" value="Genomic_DNA"/>
</dbReference>
<gene>
    <name evidence="2" type="ORF">Psi02_52620</name>
</gene>
<evidence type="ECO:0000313" key="2">
    <source>
        <dbReference type="EMBL" id="GII48838.1"/>
    </source>
</evidence>
<evidence type="ECO:0000256" key="1">
    <source>
        <dbReference type="SAM" id="MobiDB-lite"/>
    </source>
</evidence>